<accession>A0AAV9ZX16</accession>
<dbReference type="AlphaFoldDB" id="A0AAV9ZX16"/>
<sequence>MTRTIKSSSPALNVPYELTFKIFLLCLPRNTRVRPNRRTAPLLLAQICSRWRVITFSLPELWNSLFLDFDRRVQYDGISAMLGFESYPVEATIVTLVDCWLSRAASYPLSITITCTDPSRSLPPNLIQLLASKSRQLGRLELRISKSDLEILNDIISGPFPMLQTLAFSVAGPVAVLADHFRPRTSWNREFLLSSPNLKALRLGPSLWEGFPSGITDGLITSVTAVEFPTKEPDSAKFWNILRAFPHIEHAKIWTRFGAGGVSSNVTTIGLKTLVLPHGSFVLNHLRAPYLSALDVSVGGEESLAITSFLRRSECTLTSLHIRIWARSGWDVCLAVAPSVIEFTLTLNSSNESPQTYFQVLENPNILPILRTLKMRFFPDYDCAQVYDGFFSVLGSRARRRSLIDAELVLIHSQEEPPHPPIVEDLREVHSLRGNGMHIVLGTQRTRKKFHGDFLPYQEDADGYDIFDTPTPLPVCFAPFQLNSSA</sequence>
<gene>
    <name evidence="1" type="ORF">R3P38DRAFT_3075027</name>
</gene>
<reference evidence="1 2" key="1">
    <citation type="journal article" date="2024" name="J Genomics">
        <title>Draft genome sequencing and assembly of Favolaschia claudopus CIRM-BRFM 2984 isolated from oak limbs.</title>
        <authorList>
            <person name="Navarro D."/>
            <person name="Drula E."/>
            <person name="Chaduli D."/>
            <person name="Cazenave R."/>
            <person name="Ahrendt S."/>
            <person name="Wang J."/>
            <person name="Lipzen A."/>
            <person name="Daum C."/>
            <person name="Barry K."/>
            <person name="Grigoriev I.V."/>
            <person name="Favel A."/>
            <person name="Rosso M.N."/>
            <person name="Martin F."/>
        </authorList>
    </citation>
    <scope>NUCLEOTIDE SEQUENCE [LARGE SCALE GENOMIC DNA]</scope>
    <source>
        <strain evidence="1 2">CIRM-BRFM 2984</strain>
    </source>
</reference>
<keyword evidence="2" id="KW-1185">Reference proteome</keyword>
<organism evidence="1 2">
    <name type="scientific">Favolaschia claudopus</name>
    <dbReference type="NCBI Taxonomy" id="2862362"/>
    <lineage>
        <taxon>Eukaryota</taxon>
        <taxon>Fungi</taxon>
        <taxon>Dikarya</taxon>
        <taxon>Basidiomycota</taxon>
        <taxon>Agaricomycotina</taxon>
        <taxon>Agaricomycetes</taxon>
        <taxon>Agaricomycetidae</taxon>
        <taxon>Agaricales</taxon>
        <taxon>Marasmiineae</taxon>
        <taxon>Mycenaceae</taxon>
        <taxon>Favolaschia</taxon>
    </lineage>
</organism>
<name>A0AAV9ZX16_9AGAR</name>
<protein>
    <submittedName>
        <fullName evidence="1">F-box domain-containing protein</fullName>
    </submittedName>
</protein>
<comment type="caution">
    <text evidence="1">The sequence shown here is derived from an EMBL/GenBank/DDBJ whole genome shotgun (WGS) entry which is preliminary data.</text>
</comment>
<evidence type="ECO:0000313" key="2">
    <source>
        <dbReference type="Proteomes" id="UP001362999"/>
    </source>
</evidence>
<dbReference type="EMBL" id="JAWWNJ010000101">
    <property type="protein sequence ID" value="KAK6995787.1"/>
    <property type="molecule type" value="Genomic_DNA"/>
</dbReference>
<evidence type="ECO:0000313" key="1">
    <source>
        <dbReference type="EMBL" id="KAK6995787.1"/>
    </source>
</evidence>
<proteinExistence type="predicted"/>
<dbReference type="Proteomes" id="UP001362999">
    <property type="component" value="Unassembled WGS sequence"/>
</dbReference>